<dbReference type="RefSeq" id="WP_229916925.1">
    <property type="nucleotide sequence ID" value="NZ_BMWD01000043.1"/>
</dbReference>
<evidence type="ECO:0000256" key="1">
    <source>
        <dbReference type="SAM" id="Phobius"/>
    </source>
</evidence>
<keyword evidence="3" id="KW-1185">Reference proteome</keyword>
<feature type="transmembrane region" description="Helical" evidence="1">
    <location>
        <begin position="12"/>
        <end position="32"/>
    </location>
</feature>
<name>A0A918NTP1_9ACTN</name>
<evidence type="ECO:0000313" key="2">
    <source>
        <dbReference type="EMBL" id="GGX95556.1"/>
    </source>
</evidence>
<gene>
    <name evidence="2" type="ORF">GCM10010515_72780</name>
</gene>
<organism evidence="2 3">
    <name type="scientific">Streptomyces fructofermentans</name>
    <dbReference type="NCBI Taxonomy" id="152141"/>
    <lineage>
        <taxon>Bacteria</taxon>
        <taxon>Bacillati</taxon>
        <taxon>Actinomycetota</taxon>
        <taxon>Actinomycetes</taxon>
        <taxon>Kitasatosporales</taxon>
        <taxon>Streptomycetaceae</taxon>
        <taxon>Streptomyces</taxon>
    </lineage>
</organism>
<keyword evidence="1" id="KW-0472">Membrane</keyword>
<keyword evidence="1" id="KW-0812">Transmembrane</keyword>
<reference evidence="2" key="2">
    <citation type="submission" date="2020-09" db="EMBL/GenBank/DDBJ databases">
        <authorList>
            <person name="Sun Q."/>
            <person name="Ohkuma M."/>
        </authorList>
    </citation>
    <scope>NUCLEOTIDE SEQUENCE</scope>
    <source>
        <strain evidence="2">JCM 4956</strain>
    </source>
</reference>
<dbReference type="Proteomes" id="UP000645555">
    <property type="component" value="Unassembled WGS sequence"/>
</dbReference>
<keyword evidence="1" id="KW-1133">Transmembrane helix</keyword>
<accession>A0A918NTP1</accession>
<comment type="caution">
    <text evidence="2">The sequence shown here is derived from an EMBL/GenBank/DDBJ whole genome shotgun (WGS) entry which is preliminary data.</text>
</comment>
<dbReference type="AlphaFoldDB" id="A0A918NTP1"/>
<feature type="transmembrane region" description="Helical" evidence="1">
    <location>
        <begin position="52"/>
        <end position="70"/>
    </location>
</feature>
<evidence type="ECO:0000313" key="3">
    <source>
        <dbReference type="Proteomes" id="UP000645555"/>
    </source>
</evidence>
<dbReference type="EMBL" id="BMWD01000043">
    <property type="protein sequence ID" value="GGX95556.1"/>
    <property type="molecule type" value="Genomic_DNA"/>
</dbReference>
<feature type="transmembrane region" description="Helical" evidence="1">
    <location>
        <begin position="76"/>
        <end position="95"/>
    </location>
</feature>
<proteinExistence type="predicted"/>
<feature type="transmembrane region" description="Helical" evidence="1">
    <location>
        <begin position="119"/>
        <end position="141"/>
    </location>
</feature>
<protein>
    <recommendedName>
        <fullName evidence="4">Transmembrane protein</fullName>
    </recommendedName>
</protein>
<evidence type="ECO:0008006" key="4">
    <source>
        <dbReference type="Google" id="ProtNLM"/>
    </source>
</evidence>
<reference evidence="2" key="1">
    <citation type="journal article" date="2014" name="Int. J. Syst. Evol. Microbiol.">
        <title>Complete genome sequence of Corynebacterium casei LMG S-19264T (=DSM 44701T), isolated from a smear-ripened cheese.</title>
        <authorList>
            <consortium name="US DOE Joint Genome Institute (JGI-PGF)"/>
            <person name="Walter F."/>
            <person name="Albersmeier A."/>
            <person name="Kalinowski J."/>
            <person name="Ruckert C."/>
        </authorList>
    </citation>
    <scope>NUCLEOTIDE SEQUENCE</scope>
    <source>
        <strain evidence="2">JCM 4956</strain>
    </source>
</reference>
<sequence>MNSFAALVQEAGTFLWLGMVLAISFLEAPLKFRAEGITVPLGLGIGRLVFRALNRVELALALFAAAAAAVAPPGGWAIALLAVAGVILLVQVFVLRPKLDRRALQIIAGAPLPRSRGHLTYVGLEVGKVLVLAALGTVLVLERL</sequence>